<dbReference type="InterPro" id="IPR050106">
    <property type="entry name" value="HistidinolP_aminotransfase"/>
</dbReference>
<evidence type="ECO:0000256" key="3">
    <source>
        <dbReference type="ARBA" id="ARBA00007970"/>
    </source>
</evidence>
<dbReference type="InterPro" id="IPR015424">
    <property type="entry name" value="PyrdxlP-dep_Trfase"/>
</dbReference>
<comment type="pathway">
    <text evidence="2 9">Amino-acid biosynthesis; L-histidine biosynthesis; L-histidine from 5-phospho-alpha-D-ribose 1-diphosphate: step 7/9.</text>
</comment>
<keyword evidence="12" id="KW-1185">Reference proteome</keyword>
<dbReference type="OrthoDB" id="9813612at2"/>
<evidence type="ECO:0000313" key="12">
    <source>
        <dbReference type="Proteomes" id="UP000068905"/>
    </source>
</evidence>
<keyword evidence="5 9" id="KW-0032">Aminotransferase</keyword>
<dbReference type="GO" id="GO:0030170">
    <property type="term" value="F:pyridoxal phosphate binding"/>
    <property type="evidence" value="ECO:0007669"/>
    <property type="project" value="InterPro"/>
</dbReference>
<dbReference type="STRING" id="1125411.W908_04635"/>
<organism evidence="11 12">
    <name type="scientific">Candidatus Pseudothioglobus singularis PS1</name>
    <dbReference type="NCBI Taxonomy" id="1125411"/>
    <lineage>
        <taxon>Bacteria</taxon>
        <taxon>Pseudomonadati</taxon>
        <taxon>Pseudomonadota</taxon>
        <taxon>Gammaproteobacteria</taxon>
        <taxon>Candidatus Pseudothioglobaceae</taxon>
        <taxon>Candidatus Pseudothioglobus</taxon>
    </lineage>
</organism>
<proteinExistence type="inferred from homology"/>
<evidence type="ECO:0000256" key="5">
    <source>
        <dbReference type="ARBA" id="ARBA00022576"/>
    </source>
</evidence>
<evidence type="ECO:0000256" key="4">
    <source>
        <dbReference type="ARBA" id="ARBA00011738"/>
    </source>
</evidence>
<dbReference type="KEGG" id="tsn:W908_04635"/>
<evidence type="ECO:0000256" key="9">
    <source>
        <dbReference type="HAMAP-Rule" id="MF_01023"/>
    </source>
</evidence>
<evidence type="ECO:0000256" key="1">
    <source>
        <dbReference type="ARBA" id="ARBA00001933"/>
    </source>
</evidence>
<keyword evidence="7 9" id="KW-0663">Pyridoxal phosphate</keyword>
<dbReference type="GO" id="GO:0000105">
    <property type="term" value="P:L-histidine biosynthetic process"/>
    <property type="evidence" value="ECO:0007669"/>
    <property type="project" value="UniProtKB-UniRule"/>
</dbReference>
<keyword evidence="9" id="KW-0028">Amino-acid biosynthesis</keyword>
<protein>
    <recommendedName>
        <fullName evidence="9">Histidinol-phosphate aminotransferase</fullName>
        <ecNumber evidence="9">2.6.1.9</ecNumber>
    </recommendedName>
    <alternativeName>
        <fullName evidence="9">Imidazole acetol-phosphate transaminase</fullName>
    </alternativeName>
</protein>
<dbReference type="InterPro" id="IPR015422">
    <property type="entry name" value="PyrdxlP-dep_Trfase_small"/>
</dbReference>
<dbReference type="PROSITE" id="PS00599">
    <property type="entry name" value="AA_TRANSFER_CLASS_2"/>
    <property type="match status" value="1"/>
</dbReference>
<name>A0A0M5KRS9_9GAMM</name>
<feature type="modified residue" description="N6-(pyridoxal phosphate)lysine" evidence="9">
    <location>
        <position position="221"/>
    </location>
</feature>
<dbReference type="SUPFAM" id="SSF53383">
    <property type="entry name" value="PLP-dependent transferases"/>
    <property type="match status" value="1"/>
</dbReference>
<evidence type="ECO:0000256" key="2">
    <source>
        <dbReference type="ARBA" id="ARBA00005011"/>
    </source>
</evidence>
<dbReference type="Pfam" id="PF00155">
    <property type="entry name" value="Aminotran_1_2"/>
    <property type="match status" value="1"/>
</dbReference>
<evidence type="ECO:0000313" key="11">
    <source>
        <dbReference type="EMBL" id="ALE01910.1"/>
    </source>
</evidence>
<dbReference type="EMBL" id="CP006911">
    <property type="protein sequence ID" value="ALE01910.1"/>
    <property type="molecule type" value="Genomic_DNA"/>
</dbReference>
<evidence type="ECO:0000256" key="7">
    <source>
        <dbReference type="ARBA" id="ARBA00022898"/>
    </source>
</evidence>
<feature type="domain" description="Aminotransferase class I/classII large" evidence="10">
    <location>
        <begin position="30"/>
        <end position="350"/>
    </location>
</feature>
<evidence type="ECO:0000259" key="10">
    <source>
        <dbReference type="Pfam" id="PF00155"/>
    </source>
</evidence>
<evidence type="ECO:0000256" key="6">
    <source>
        <dbReference type="ARBA" id="ARBA00022679"/>
    </source>
</evidence>
<comment type="similarity">
    <text evidence="3 9">Belongs to the class-II pyridoxal-phosphate-dependent aminotransferase family. Histidinol-phosphate aminotransferase subfamily.</text>
</comment>
<dbReference type="Gene3D" id="3.90.1150.10">
    <property type="entry name" value="Aspartate Aminotransferase, domain 1"/>
    <property type="match status" value="1"/>
</dbReference>
<accession>A0A0M5KRS9</accession>
<dbReference type="NCBIfam" id="TIGR01141">
    <property type="entry name" value="hisC"/>
    <property type="match status" value="1"/>
</dbReference>
<gene>
    <name evidence="9" type="primary">hisC</name>
    <name evidence="11" type="ORF">W908_04635</name>
</gene>
<dbReference type="PANTHER" id="PTHR43643:SF3">
    <property type="entry name" value="HISTIDINOL-PHOSPHATE AMINOTRANSFERASE"/>
    <property type="match status" value="1"/>
</dbReference>
<comment type="catalytic activity">
    <reaction evidence="8 9">
        <text>L-histidinol phosphate + 2-oxoglutarate = 3-(imidazol-4-yl)-2-oxopropyl phosphate + L-glutamate</text>
        <dbReference type="Rhea" id="RHEA:23744"/>
        <dbReference type="ChEBI" id="CHEBI:16810"/>
        <dbReference type="ChEBI" id="CHEBI:29985"/>
        <dbReference type="ChEBI" id="CHEBI:57766"/>
        <dbReference type="ChEBI" id="CHEBI:57980"/>
        <dbReference type="EC" id="2.6.1.9"/>
    </reaction>
</comment>
<comment type="cofactor">
    <cofactor evidence="1 9">
        <name>pyridoxal 5'-phosphate</name>
        <dbReference type="ChEBI" id="CHEBI:597326"/>
    </cofactor>
</comment>
<sequence length="355" mass="39178">MNACESILGLSPYQGGKPIEELARELCLTKISKLASNENPLGISIKVKKAINDSLSSINRYPDGNCFELKKAIATKHNVTSEMISLGNGSNELLELIARVFVSKQTDEVIFSQYAFVVYPLVTQALGATAVVSPAKNFGHDLDSMLSMITTYTKLIFVANPNNPTGTLLTDKEVYNFLKQVPEGLPVVLDQAYFEYLNIDDSAIQWLSEFSNLIITRTFSKAYGLAGLRVGYSLCSPLVADFINRVREPFNVNFTAQVAAIAALKDDDYLSESIKVNSDGYEQLVECFKSLHLNFIPSHANFIAVEFDDAMDIYNALLKEGVIVRPVEMSGYLRISIGTFEENAHLIAALNKILC</sequence>
<dbReference type="InterPro" id="IPR005861">
    <property type="entry name" value="HisP_aminotrans"/>
</dbReference>
<dbReference type="GO" id="GO:0004400">
    <property type="term" value="F:histidinol-phosphate transaminase activity"/>
    <property type="evidence" value="ECO:0007669"/>
    <property type="project" value="UniProtKB-UniRule"/>
</dbReference>
<dbReference type="EC" id="2.6.1.9" evidence="9"/>
<evidence type="ECO:0000256" key="8">
    <source>
        <dbReference type="ARBA" id="ARBA00047481"/>
    </source>
</evidence>
<dbReference type="InterPro" id="IPR015421">
    <property type="entry name" value="PyrdxlP-dep_Trfase_major"/>
</dbReference>
<keyword evidence="6 9" id="KW-0808">Transferase</keyword>
<dbReference type="HAMAP" id="MF_01023">
    <property type="entry name" value="HisC_aminotrans_2"/>
    <property type="match status" value="1"/>
</dbReference>
<dbReference type="RefSeq" id="WP_053820120.1">
    <property type="nucleotide sequence ID" value="NZ_CP006911.1"/>
</dbReference>
<dbReference type="AlphaFoldDB" id="A0A0M5KRS9"/>
<dbReference type="Proteomes" id="UP000068905">
    <property type="component" value="Chromosome"/>
</dbReference>
<dbReference type="PANTHER" id="PTHR43643">
    <property type="entry name" value="HISTIDINOL-PHOSPHATE AMINOTRANSFERASE 2"/>
    <property type="match status" value="1"/>
</dbReference>
<dbReference type="Gene3D" id="3.40.640.10">
    <property type="entry name" value="Type I PLP-dependent aspartate aminotransferase-like (Major domain)"/>
    <property type="match status" value="1"/>
</dbReference>
<reference evidence="11 12" key="1">
    <citation type="journal article" date="2015" name="Genome Announc.">
        <title>Genome Sequence of 'Candidatus Thioglobus singularis' Strain PS1, a Mixotroph from the SUP05 Clade of Marine Gammaproteobacteria.</title>
        <authorList>
            <person name="Marshall K.T."/>
            <person name="Morris R.M."/>
        </authorList>
    </citation>
    <scope>NUCLEOTIDE SEQUENCE [LARGE SCALE GENOMIC DNA]</scope>
    <source>
        <strain evidence="11 12">PS1</strain>
    </source>
</reference>
<dbReference type="InterPro" id="IPR001917">
    <property type="entry name" value="Aminotrans_II_pyridoxalP_BS"/>
</dbReference>
<dbReference type="UniPathway" id="UPA00031">
    <property type="reaction ID" value="UER00012"/>
</dbReference>
<dbReference type="CDD" id="cd00609">
    <property type="entry name" value="AAT_like"/>
    <property type="match status" value="1"/>
</dbReference>
<keyword evidence="9" id="KW-0368">Histidine biosynthesis</keyword>
<dbReference type="InterPro" id="IPR004839">
    <property type="entry name" value="Aminotransferase_I/II_large"/>
</dbReference>
<dbReference type="PATRIC" id="fig|1125411.7.peg.910"/>
<comment type="subunit">
    <text evidence="4 9">Homodimer.</text>
</comment>